<evidence type="ECO:0000256" key="1">
    <source>
        <dbReference type="SAM" id="Coils"/>
    </source>
</evidence>
<dbReference type="Pfam" id="PF06605">
    <property type="entry name" value="Prophage_tail"/>
    <property type="match status" value="1"/>
</dbReference>
<dbReference type="InterPro" id="IPR007119">
    <property type="entry name" value="Phage_tail_spike_N"/>
</dbReference>
<dbReference type="AlphaFoldDB" id="A0A1W6WP03"/>
<name>A0A1W6WP03_BACTU</name>
<dbReference type="SMR" id="A0A1W6WP03"/>
<evidence type="ECO:0000313" key="4">
    <source>
        <dbReference type="Proteomes" id="UP000194143"/>
    </source>
</evidence>
<dbReference type="InterPro" id="IPR030392">
    <property type="entry name" value="S74_ICA"/>
</dbReference>
<evidence type="ECO:0000313" key="3">
    <source>
        <dbReference type="EMBL" id="ARP57969.1"/>
    </source>
</evidence>
<feature type="coiled-coil region" evidence="1">
    <location>
        <begin position="862"/>
        <end position="896"/>
    </location>
</feature>
<dbReference type="EMBL" id="CP021061">
    <property type="protein sequence ID" value="ARP57969.1"/>
    <property type="molecule type" value="Genomic_DNA"/>
</dbReference>
<organism evidence="3 4">
    <name type="scientific">Bacillus thuringiensis</name>
    <dbReference type="NCBI Taxonomy" id="1428"/>
    <lineage>
        <taxon>Bacteria</taxon>
        <taxon>Bacillati</taxon>
        <taxon>Bacillota</taxon>
        <taxon>Bacilli</taxon>
        <taxon>Bacillales</taxon>
        <taxon>Bacillaceae</taxon>
        <taxon>Bacillus</taxon>
        <taxon>Bacillus cereus group</taxon>
    </lineage>
</organism>
<sequence length="909" mass="102721">MITLYKPTETDFTHNGIGILDDNIYDAVIEEELNGLYVLSFKYPLFAPHGLEIGGQCLIKAPTPDGNQLFRVARPAPSMGELHVFCYHVFYDLVDNLIEDTFIQEKGGQAALQQMKERMQYNTNFNFISDINTISSSRLVRKNPVEAILDNSQDNSFLSRWGGELKRDNFTVHMLRERGKDRGVVIQHKKDLLGYEGDVDWQGVITRMMPKGFDGLLLPEKYVESYNASKYIKPKIRVVEFEHIKAAIGDYAYDEDAVPLPQAYEMLRNAAKKMYDEQHVDYPKATYKVEFQELSQTEEYKDLAVLQRVYMGDTVTVIHEEDGFEIEAKVNHYKYDPINEEYIELTLGNFKESFVDITGRVDNVENNFNDIRDSVNGIKNNVKGMEKSILEQARENATNLINSGFGGHVRIYPERILIMDTADERTAKKVWQWNINGFGYSSTGINGPYNTAITMDGRIVADFITTGVLNGNLVRGGEIVGSTVRTDNGTNYVHIQKQFIRLMESNLTRMFIGYYKRAVDSQIQPTILMHDDVDTSRFRDGTLTISQFPVKGENYYTGSFGIVKGYDADQTPHYCAKLNVDTKGDVSLNGDNYIYITGNNGVTLRSDKQFSAYTNTIRLDSVSHVDILTGGALFMKSNQNTEVNSGGHTIITSGKGISQYAKNGSYWVEVANGATFTVSNPSNAFWVDSAGGITLKGGSKSVWMDSQSSIVFNLKGKNMLDIVATPNAETDLRFQTVMLRNGNVEGYKTLQVKNGSGSAYNAVTASAFQTASKREYKTNIRDVQFSAIEKIMALQIQQYNLKTDIEDLYEKRMNRFEGDPILTTNDIETYYGWIADDENTPECFVTKTRNAAEIYSSVAIQIKAFQEEKQAKDAEIQELKEENKQMNSRIEVLEQLLLQNLIDKKPEQP</sequence>
<dbReference type="Proteomes" id="UP000194143">
    <property type="component" value="Chromosome"/>
</dbReference>
<keyword evidence="4" id="KW-1185">Reference proteome</keyword>
<accession>A0A1W6WP03</accession>
<dbReference type="InterPro" id="IPR010572">
    <property type="entry name" value="Tail_dom"/>
</dbReference>
<reference evidence="3 4" key="1">
    <citation type="submission" date="2017-04" db="EMBL/GenBank/DDBJ databases">
        <title>Complete Genome Sequence of Bacillus thuringiensis type Strain ATCC 10792.</title>
        <authorList>
            <person name="Oh D.-H."/>
            <person name="Park B.-J."/>
            <person name="Shuai W."/>
            <person name="Chelliah R."/>
        </authorList>
    </citation>
    <scope>NUCLEOTIDE SEQUENCE [LARGE SCALE GENOMIC DNA]</scope>
    <source>
        <strain evidence="3 4">ATCC 10792</strain>
    </source>
</reference>
<protein>
    <submittedName>
        <fullName evidence="3">Endopeptidase</fullName>
    </submittedName>
</protein>
<keyword evidence="1" id="KW-0175">Coiled coil</keyword>
<evidence type="ECO:0000259" key="2">
    <source>
        <dbReference type="PROSITE" id="PS51688"/>
    </source>
</evidence>
<dbReference type="GeneID" id="67470712"/>
<gene>
    <name evidence="3" type="ORF">CAB88_13220</name>
</gene>
<dbReference type="NCBIfam" id="TIGR01665">
    <property type="entry name" value="put_anti_recept"/>
    <property type="match status" value="1"/>
</dbReference>
<proteinExistence type="predicted"/>
<dbReference type="PROSITE" id="PS51688">
    <property type="entry name" value="ICA"/>
    <property type="match status" value="1"/>
</dbReference>
<dbReference type="RefSeq" id="WP_000631955.1">
    <property type="nucleotide sequence ID" value="NZ_CP021061.1"/>
</dbReference>
<feature type="domain" description="Peptidase S74" evidence="2">
    <location>
        <begin position="772"/>
        <end position="883"/>
    </location>
</feature>